<reference evidence="2 3" key="1">
    <citation type="submission" date="2016-10" db="EMBL/GenBank/DDBJ databases">
        <authorList>
            <person name="de Groot N.N."/>
        </authorList>
    </citation>
    <scope>NUCLEOTIDE SEQUENCE [LARGE SCALE GENOMIC DNA]</scope>
    <source>
        <strain evidence="2 3">BS3662</strain>
    </source>
</reference>
<dbReference type="InterPro" id="IPR017030">
    <property type="entry name" value="Vir_effector_SfrC"/>
</dbReference>
<evidence type="ECO:0000313" key="3">
    <source>
        <dbReference type="Proteomes" id="UP000198985"/>
    </source>
</evidence>
<evidence type="ECO:0008006" key="4">
    <source>
        <dbReference type="Google" id="ProtNLM"/>
    </source>
</evidence>
<dbReference type="RefSeq" id="WP_084317799.1">
    <property type="nucleotide sequence ID" value="NZ_FNTY01000002.1"/>
</dbReference>
<name>A0A1H5NGS5_9PSED</name>
<sequence>MNDLTPDQHQLSTRWAAVYEGAGQALEWIGQTRVNAPRLDSEADNLNIRLHRARNLAHSLGRVACTPMTIGFFGLSQAGKSYLISALAAGKNGKLETDFGGQRLDFIKHINPVGGGKEATGLVTRFSRRATPSQDPDFPVELTLFKEIELAKILANSWFKDFDLERISYEIDEERIQRALKPFEGRETGPMQPGVSADDLVSLWDYLRDNFRNSVKKLEHLYWPKALQLAPRLNFQERAELFAILWGEQSELTRVYQQLAGALHKLGLPETVFAPLTALVSFENDTYSQRDSIMNVDILERFGSPRDLPIDVRPWVDGRLQNSQGIPVAQLAALTAEMTFCLIEAPADDIVNQVDLLDFPGYRGRKKLHEIANSSDPESATKDNSVSQLILRGKVAYLFERYTDNQEMNALVVCTGSTKQSDVNDVGPVLTRWIEKTQGADAAARSKRDTGLIWALTMLDLRITNSLSLTPDQYDESWNGMVKLTMLERFGSLSWMNDWAGTPFQNTFLVRKPRMDAAFIVQDASGAETGINASYQERVDALGTSFASNALVCKHVNNPANTWKEMLRNDDGGISHFSGSFKGVANIEFKLQRIREQLDECLEGLTTHGLSTWYHADGDGAAAAKKAQAQMILTGLGRRPAVLGELIDQLDMPSEEVRDLYLSGVYETDDEPAISDEPVALTPSQSLYGNDAGFDFDFGDDASPDSTPASSKPHTPVPELQSNEHRFAKAAFKAWVAHLRELTTRQSLLNLLGLEKALLEAVVDELITAGYRQDLPGQLSRAVLKRAQSGARRDQLVERQVLEVQRVLRDFVSWFGYLQKPVSERPPSRTGAKAPLFSFYTDIGPGQVPEVPELPPQPANQAQRYLGDWLSGLACITQDNAGHGAGREITPEQNERLGHVLTAFAAR</sequence>
<proteinExistence type="predicted"/>
<organism evidence="2 3">
    <name type="scientific">Pseudomonas migulae</name>
    <dbReference type="NCBI Taxonomy" id="78543"/>
    <lineage>
        <taxon>Bacteria</taxon>
        <taxon>Pseudomonadati</taxon>
        <taxon>Pseudomonadota</taxon>
        <taxon>Gammaproteobacteria</taxon>
        <taxon>Pseudomonadales</taxon>
        <taxon>Pseudomonadaceae</taxon>
        <taxon>Pseudomonas</taxon>
    </lineage>
</organism>
<evidence type="ECO:0000256" key="1">
    <source>
        <dbReference type="SAM" id="MobiDB-lite"/>
    </source>
</evidence>
<evidence type="ECO:0000313" key="2">
    <source>
        <dbReference type="EMBL" id="SEF00839.1"/>
    </source>
</evidence>
<feature type="region of interest" description="Disordered" evidence="1">
    <location>
        <begin position="698"/>
        <end position="719"/>
    </location>
</feature>
<dbReference type="Pfam" id="PF10139">
    <property type="entry name" value="Virul_Fac"/>
    <property type="match status" value="1"/>
</dbReference>
<dbReference type="EMBL" id="FNTY01000002">
    <property type="protein sequence ID" value="SEF00839.1"/>
    <property type="molecule type" value="Genomic_DNA"/>
</dbReference>
<protein>
    <recommendedName>
        <fullName evidence="4">Virulence factor</fullName>
    </recommendedName>
</protein>
<gene>
    <name evidence="2" type="ORF">SAMN04490194_6067</name>
</gene>
<accession>A0A1H5NGS5</accession>
<dbReference type="Proteomes" id="UP000198985">
    <property type="component" value="Unassembled WGS sequence"/>
</dbReference>
<dbReference type="AlphaFoldDB" id="A0A1H5NGS5"/>
<dbReference type="PIRSF" id="PIRSF034586">
    <property type="entry name" value="Vir_effector_SfrC"/>
    <property type="match status" value="1"/>
</dbReference>